<dbReference type="PANTHER" id="PTHR33053:SF9">
    <property type="entry name" value="AGAP000105-PA"/>
    <property type="match status" value="1"/>
</dbReference>
<evidence type="ECO:0000313" key="3">
    <source>
        <dbReference type="Proteomes" id="UP000076858"/>
    </source>
</evidence>
<dbReference type="OrthoDB" id="6747351at2759"/>
<feature type="compositionally biased region" description="Basic and acidic residues" evidence="1">
    <location>
        <begin position="155"/>
        <end position="164"/>
    </location>
</feature>
<protein>
    <submittedName>
        <fullName evidence="2">Uncharacterized protein</fullName>
    </submittedName>
</protein>
<dbReference type="PANTHER" id="PTHR33053">
    <property type="entry name" value="PROTEIN, PUTATIVE-RELATED"/>
    <property type="match status" value="1"/>
</dbReference>
<comment type="caution">
    <text evidence="2">The sequence shown here is derived from an EMBL/GenBank/DDBJ whole genome shotgun (WGS) entry which is preliminary data.</text>
</comment>
<name>A0A162DHY0_9CRUS</name>
<accession>A0A162DHY0</accession>
<dbReference type="Proteomes" id="UP000076858">
    <property type="component" value="Unassembled WGS sequence"/>
</dbReference>
<dbReference type="AlphaFoldDB" id="A0A162DHY0"/>
<evidence type="ECO:0000256" key="1">
    <source>
        <dbReference type="SAM" id="MobiDB-lite"/>
    </source>
</evidence>
<feature type="region of interest" description="Disordered" evidence="1">
    <location>
        <begin position="150"/>
        <end position="174"/>
    </location>
</feature>
<sequence>MLARSALDHVDIFVNIDDLPISKSSGGQFWPILGIITNAKRRKVFLIGLYHGDAKPDSTEEYLTDFILEAKHHFLLLEGTDDDPWVQVVPVSWYDDGFCWWPPKFKSKDVSHFINLGYEPKKKTWESYPARVKKTYATYAESRIHENKVVQNEDIATKEDEKDRRTRRSRKIYP</sequence>
<proteinExistence type="predicted"/>
<dbReference type="EMBL" id="LRGB01001411">
    <property type="protein sequence ID" value="KZS11994.1"/>
    <property type="molecule type" value="Genomic_DNA"/>
</dbReference>
<gene>
    <name evidence="2" type="ORF">APZ42_023188</name>
</gene>
<reference evidence="2 3" key="1">
    <citation type="submission" date="2016-03" db="EMBL/GenBank/DDBJ databases">
        <title>EvidentialGene: Evidence-directed Construction of Genes on Genomes.</title>
        <authorList>
            <person name="Gilbert D.G."/>
            <person name="Choi J.-H."/>
            <person name="Mockaitis K."/>
            <person name="Colbourne J."/>
            <person name="Pfrender M."/>
        </authorList>
    </citation>
    <scope>NUCLEOTIDE SEQUENCE [LARGE SCALE GENOMIC DNA]</scope>
    <source>
        <strain evidence="2 3">Xinb3</strain>
        <tissue evidence="2">Complete organism</tissue>
    </source>
</reference>
<feature type="compositionally biased region" description="Basic residues" evidence="1">
    <location>
        <begin position="165"/>
        <end position="174"/>
    </location>
</feature>
<organism evidence="2 3">
    <name type="scientific">Daphnia magna</name>
    <dbReference type="NCBI Taxonomy" id="35525"/>
    <lineage>
        <taxon>Eukaryota</taxon>
        <taxon>Metazoa</taxon>
        <taxon>Ecdysozoa</taxon>
        <taxon>Arthropoda</taxon>
        <taxon>Crustacea</taxon>
        <taxon>Branchiopoda</taxon>
        <taxon>Diplostraca</taxon>
        <taxon>Cladocera</taxon>
        <taxon>Anomopoda</taxon>
        <taxon>Daphniidae</taxon>
        <taxon>Daphnia</taxon>
    </lineage>
</organism>
<evidence type="ECO:0000313" key="2">
    <source>
        <dbReference type="EMBL" id="KZS11994.1"/>
    </source>
</evidence>
<keyword evidence="3" id="KW-1185">Reference proteome</keyword>